<dbReference type="AlphaFoldDB" id="C7M0X8"/>
<evidence type="ECO:0000256" key="1">
    <source>
        <dbReference type="ARBA" id="ARBA00009580"/>
    </source>
</evidence>
<comment type="similarity">
    <text evidence="1">Belongs to the protein-tyrosine phosphatase family.</text>
</comment>
<evidence type="ECO:0000313" key="4">
    <source>
        <dbReference type="Proteomes" id="UP000000771"/>
    </source>
</evidence>
<dbReference type="Gene3D" id="3.90.190.10">
    <property type="entry name" value="Protein tyrosine phosphatase superfamily"/>
    <property type="match status" value="1"/>
</dbReference>
<name>C7M0X8_ACIFD</name>
<dbReference type="PANTHER" id="PTHR31126:SF1">
    <property type="entry name" value="TYROSINE SPECIFIC PROTEIN PHOSPHATASES DOMAIN-CONTAINING PROTEIN"/>
    <property type="match status" value="1"/>
</dbReference>
<dbReference type="InterPro" id="IPR026893">
    <property type="entry name" value="Tyr/Ser_Pase_IphP-type"/>
</dbReference>
<dbReference type="KEGG" id="afo:Afer_1720"/>
<dbReference type="GO" id="GO:0004721">
    <property type="term" value="F:phosphoprotein phosphatase activity"/>
    <property type="evidence" value="ECO:0007669"/>
    <property type="project" value="InterPro"/>
</dbReference>
<dbReference type="InterPro" id="IPR000387">
    <property type="entry name" value="Tyr_Pase_dom"/>
</dbReference>
<dbReference type="eggNOG" id="COG2365">
    <property type="taxonomic scope" value="Bacteria"/>
</dbReference>
<reference evidence="3 4" key="1">
    <citation type="journal article" date="2009" name="Stand. Genomic Sci.">
        <title>Complete genome sequence of Acidimicrobium ferrooxidans type strain (ICP).</title>
        <authorList>
            <person name="Clum A."/>
            <person name="Nolan M."/>
            <person name="Lang E."/>
            <person name="Glavina Del Rio T."/>
            <person name="Tice H."/>
            <person name="Copeland A."/>
            <person name="Cheng J.F."/>
            <person name="Lucas S."/>
            <person name="Chen F."/>
            <person name="Bruce D."/>
            <person name="Goodwin L."/>
            <person name="Pitluck S."/>
            <person name="Ivanova N."/>
            <person name="Mavrommatis K."/>
            <person name="Mikhailova N."/>
            <person name="Pati A."/>
            <person name="Chen A."/>
            <person name="Palaniappan K."/>
            <person name="Goker M."/>
            <person name="Spring S."/>
            <person name="Land M."/>
            <person name="Hauser L."/>
            <person name="Chang Y.J."/>
            <person name="Jeffries C.C."/>
            <person name="Chain P."/>
            <person name="Bristow J."/>
            <person name="Eisen J.A."/>
            <person name="Markowitz V."/>
            <person name="Hugenholtz P."/>
            <person name="Kyrpides N.C."/>
            <person name="Klenk H.P."/>
            <person name="Lapidus A."/>
        </authorList>
    </citation>
    <scope>NUCLEOTIDE SEQUENCE [LARGE SCALE GENOMIC DNA]</scope>
    <source>
        <strain evidence="4">DSM 10331 / JCM 15462 / NBRC 103882 / ICP</strain>
    </source>
</reference>
<dbReference type="STRING" id="525909.Afer_1720"/>
<organism evidence="3 4">
    <name type="scientific">Acidimicrobium ferrooxidans (strain DSM 10331 / JCM 15462 / NBRC 103882 / ICP)</name>
    <dbReference type="NCBI Taxonomy" id="525909"/>
    <lineage>
        <taxon>Bacteria</taxon>
        <taxon>Bacillati</taxon>
        <taxon>Actinomycetota</taxon>
        <taxon>Acidimicrobiia</taxon>
        <taxon>Acidimicrobiales</taxon>
        <taxon>Acidimicrobiaceae</taxon>
        <taxon>Acidimicrobium</taxon>
    </lineage>
</organism>
<dbReference type="Pfam" id="PF13350">
    <property type="entry name" value="Y_phosphatase3"/>
    <property type="match status" value="1"/>
</dbReference>
<dbReference type="PROSITE" id="PS50056">
    <property type="entry name" value="TYR_PHOSPHATASE_2"/>
    <property type="match status" value="1"/>
</dbReference>
<dbReference type="InterPro" id="IPR016130">
    <property type="entry name" value="Tyr_Pase_AS"/>
</dbReference>
<proteinExistence type="inferred from homology"/>
<feature type="domain" description="Tyrosine specific protein phosphatases" evidence="2">
    <location>
        <begin position="113"/>
        <end position="150"/>
    </location>
</feature>
<keyword evidence="4" id="KW-1185">Reference proteome</keyword>
<evidence type="ECO:0000313" key="3">
    <source>
        <dbReference type="EMBL" id="ACU54636.1"/>
    </source>
</evidence>
<sequence length="239" mass="26625">MSQSADDQDWRAFDGLWNFRPVEAILANGHRLRPGRLLRSEQPYRLDATQRRQLLERYAIGKILDLRTAEECAPTESIDAPRTHLPLPDVSRDPRIADGSRNLAGAYRAMLDDHAPTLVRAIDAIGVPTPVLVHCTAGKDRTGIVVALTLELVGARRDDIVRDYVESGRRLAALTERALARGYEPTWRELAPEVLGAPPAAIITVLETVKERWGSVDRFLMTFGMTPMRIEAIRSSLIA</sequence>
<dbReference type="SUPFAM" id="SSF52799">
    <property type="entry name" value="(Phosphotyrosine protein) phosphatases II"/>
    <property type="match status" value="1"/>
</dbReference>
<dbReference type="InterPro" id="IPR029021">
    <property type="entry name" value="Prot-tyrosine_phosphatase-like"/>
</dbReference>
<evidence type="ECO:0000259" key="2">
    <source>
        <dbReference type="PROSITE" id="PS50056"/>
    </source>
</evidence>
<dbReference type="PANTHER" id="PTHR31126">
    <property type="entry name" value="TYROSINE-PROTEIN PHOSPHATASE"/>
    <property type="match status" value="1"/>
</dbReference>
<accession>C7M0X8</accession>
<dbReference type="Proteomes" id="UP000000771">
    <property type="component" value="Chromosome"/>
</dbReference>
<dbReference type="HOGENOM" id="CLU_057546_3_0_11"/>
<dbReference type="EMBL" id="CP001631">
    <property type="protein sequence ID" value="ACU54636.1"/>
    <property type="molecule type" value="Genomic_DNA"/>
</dbReference>
<gene>
    <name evidence="3" type="ordered locus">Afer_1720</name>
</gene>
<dbReference type="PROSITE" id="PS00383">
    <property type="entry name" value="TYR_PHOSPHATASE_1"/>
    <property type="match status" value="1"/>
</dbReference>
<protein>
    <submittedName>
        <fullName evidence="3">Protein tyrosine/serine phosphatase</fullName>
    </submittedName>
</protein>